<gene>
    <name evidence="13" type="ORF">QTO34_009904</name>
</gene>
<feature type="domain" description="Ig-like" evidence="12">
    <location>
        <begin position="1119"/>
        <end position="1190"/>
    </location>
</feature>
<dbReference type="Pfam" id="PF13895">
    <property type="entry name" value="Ig_2"/>
    <property type="match status" value="6"/>
</dbReference>
<dbReference type="InterPro" id="IPR013151">
    <property type="entry name" value="Immunoglobulin_dom"/>
</dbReference>
<keyword evidence="14" id="KW-1185">Reference proteome</keyword>
<evidence type="ECO:0000313" key="13">
    <source>
        <dbReference type="EMBL" id="KAK1329721.1"/>
    </source>
</evidence>
<dbReference type="GO" id="GO:0019221">
    <property type="term" value="P:cytokine-mediated signaling pathway"/>
    <property type="evidence" value="ECO:0007669"/>
    <property type="project" value="TreeGrafter"/>
</dbReference>
<keyword evidence="9" id="KW-0325">Glycoprotein</keyword>
<evidence type="ECO:0000256" key="8">
    <source>
        <dbReference type="ARBA" id="ARBA00023157"/>
    </source>
</evidence>
<sequence length="2821" mass="305516">MAICCHGTRKAKEYLIYKAGSPAPWKRLKPLDPGDKAKFSIPHMTKHDAGIYRCYYLGPDGWSERSDPLELVVTGSYSKPRLSALPGPVVTSGGNVTLQCGSGQGFDGFILTKEGKHRLAWTLDSQPQPSGQSQALFPVGPVTPGHRWTFRCYGCYGNSSQVWSHPSDSLELLVSGHVSKPSIWTDQGPFVTKGSPVTIWCQGSLQASAYLLYKERGSEPLDTKIPQHSSDKAGFLIGAMTLSHAGLYQCAYHTTGDILSQRSDPLLLMVTDKRDTREGSLDPPQHLHLQDTSAPAQANFTLSPVSSGHQGTYRCYGSNSSSPYLLSQPSDPLELLVSGAADTISPSQNNSDPTSGTLPKPTIWADPGPVIPWGSPVTMWCQWTLKAKEYRLDKEGVPWSRGNSLEPGDKAKFSIAQMTKGDAGNYRCVYISPEGWSEGSDPLELVVTGSYSKPSLSALPSPVVTSGGNVTLQCGSAEGYHRFLLTKDGDHRLSWALDSQPQPSGHFQALFPVGPVTPIHRWTFRCYGCYRDSPQVWSHPSDALKLLVSGESGKPSLLSQQGPIVASGQSLTLQCRSDVGYDRFALHKEGGRDLPQSLVLQPQAGLSQALFPLGTVSSSHGGRYRCYGGYNLSSEWSAPSDPLDILVAGHLSDTPSLSVQPGPRVASGENVTLLCQSQSPRDTFLLAKEGAADPPSRLRSEHQAQQYQAQFSMSPVTSAQWGTYRCYSSSSTSPYLLSYPSEPLELLVSGAEEYRLDKEGSPAPWKREKPPKPGDKVMFSISHMTQHDVGIFHCYFVSPVGWSEHSDPLELVTTGSYIKPSLSALPGPVVTSGGNVTLQCGSGYGYHRFILTMEGDHRFFRALDSQLQPSGQYQALFPVGLVMPSHRWTFRCHGCYRDRPQLCSHPSDALGLLVSGESEKPSLLSQQGPIVASGQSLTLQCRSDVGYDRFALHKEGEQDLPQSFVLQPQAGLSQAHFPLGTVSSSHGGRYRCYGGYNLSAEWSAPSDPLDILVAGQLSDTPSLSVQPGPRVASGENVTLLCQSQSQRDTFLLAKEGETDPPSRLRSEHQAQQYQAQFSMSPVTAAQWGTYRCYSSSSTSPYLLSYSSKPLELLVSGPLPKPTLWAEPAPAIPQGSSLTITCQGTPGAEEYRLDKEGSPAPWKREKPLKPGDRVMFSITHMRDNDAGIFHCYYLSPDGWSERSDPLELVTTGESGKPSLLSQQGPIMASGQSLTLQCGSDVGYDRFALHKEWEQDLPQSFVLQPQAGLSQAHFPLGTVSSSHGGRYRCYGGYNLSAEWSAPSDPLDILVAEHQAQQYQAQFSMSPVTSAQWGTYRCYSTSSTSPYLLSYSSKPLELLVSGIFPKPTLSAEPGPVIPRGSSLTISCQGTPGAEEYRLYKEGSPAPWKREKPLKPGDRVDHEMLWLLQEQPTGVLTPSAALHLLVSGVSEKPSLLSQQGPIVASGQSLTLQCRSDVGYDRFALHKEGGRDLPRALSCSPRLGSLRPTSPGHCEQLPRGPVRCYGGYNLSSEWSAPSDPLDILVAAHWGTYRCYSSSSTSPYLLSYPSKPLELLVSGSYSEPSLSALPSHVVTSGGNVTFQCGSTQAFERFLLTKEGDQRLSWSLDSQPQPSGQSQALFLVGPVTPIHRWTMRCYGCFRKSPQVCSHPSAALHLLVSGVSEKPSLLSQQGPIVASGQSLTLQCRSDVGYDRFALHKEGGRDLPQSLVLQPQAGLSQAHFLLDTVSSSHGGRYDATVDTTCPLSGQLSDTPSLSVQPGPRVASGENVTLLCQSQSQRDTFLLAKEGATDPPSRLRSEHQAQQYQAQFSMSPVTSAHWGTYRCYSSSSTSPYLLSYSSKPLELLVSGIFPKPTLSAEPGPVIPRGSSLTISCQGTPGAEEYRLYKEGSPGPWKREKPLKPGDKVMFSITYMRDHDAGIFHCYFLSPNGWSERSDPLELVTTASYSKPSPSALPSPVVTSGGNVTLQCGSGQGYHRFLLTKEGDQRLSWSLDSQTQPSGQFQALFPVGPLNASHRWSGKPSLLSQQGPIVASGQSLTLQCRSDVGYDRFALHKEGGRDLPQSLVLQPQAGLSQAHFPLGTVSSSHGGRYRCYGGCNLSSEWSAPSDPLDILVAARPQGGLRRERDPAVSVTEPEGHVPSGQGGGSRSPLRLRSEHRAQLYQAEFSMSPVTSVHWGTYTCYSSSSTSPYLLSYPSKPLELLVSGIFPKPTLSAEPGPVIPRGSSLTISCQGTPGAEEYRLYKEGSPAPWKREKPLKPGDKVMFSITHMRDHDAGIFHCYYLNHDGWSERSDPLELVTTGSYSEPSLSALPSHVVTSGGNVTLRCGAAEGFHKFILTKEGDHWVSWTLDSQPQPSGQSQALFLVGPVTPIYRWTFRCYGCYRDRPQVCSHPSDALGLLVSGESQKPSLLSQQGPIVASGQSLTLQCRSDVGYDRFALHKEGERDLPQSLVLQPQAGLSQAHFPLGTVSSSHGGRYRCYGGYNLSSEWSAPSDPLDILVAARPQSGLRRECDPAVSVTEPEGHVPSGQGGGNRSPLSSEIRAPSSAVPGRVLHESCDLNPLGTYRCYSSSSTSPYLLSYPSKPLELLVSGPLPKPTLLAEPGPVIPQGSRVTISCQGTPAAEEYRLYKEGSPAPWQREKPLKTGDKVMFSITHMTEHDVGIFHCYYVSPDGWSERSDPLELVVTTGAYSKPSLSALPSPVVNSGGNVTLQCGSTQAFERWTMRCYGCFRNSPQVCSNPSEALDLLVSGLSEKPSLLSQQGPIVASGQSLTLQCRSDVGYDRFALHKEGTDLPRALSCSPRLALSGPLPPGH</sequence>
<dbReference type="SMART" id="SM00409">
    <property type="entry name" value="IG"/>
    <property type="match status" value="20"/>
</dbReference>
<feature type="domain" description="Ig-like" evidence="12">
    <location>
        <begin position="1864"/>
        <end position="1935"/>
    </location>
</feature>
<name>A0AA40HFH9_CNENI</name>
<keyword evidence="5" id="KW-0677">Repeat</keyword>
<evidence type="ECO:0000256" key="3">
    <source>
        <dbReference type="ARBA" id="ARBA00022692"/>
    </source>
</evidence>
<feature type="domain" description="Ig-like" evidence="12">
    <location>
        <begin position="655"/>
        <end position="738"/>
    </location>
</feature>
<evidence type="ECO:0000256" key="7">
    <source>
        <dbReference type="ARBA" id="ARBA00023136"/>
    </source>
</evidence>
<proteinExistence type="predicted"/>
<feature type="domain" description="Ig-like" evidence="12">
    <location>
        <begin position="1216"/>
        <end position="1287"/>
    </location>
</feature>
<feature type="domain" description="Ig-like" evidence="12">
    <location>
        <begin position="2316"/>
        <end position="2388"/>
    </location>
</feature>
<keyword evidence="10" id="KW-0393">Immunoglobulin domain</keyword>
<dbReference type="InterPro" id="IPR013783">
    <property type="entry name" value="Ig-like_fold"/>
</dbReference>
<dbReference type="Proteomes" id="UP001177744">
    <property type="component" value="Unassembled WGS sequence"/>
</dbReference>
<keyword evidence="7" id="KW-0472">Membrane</keyword>
<dbReference type="InterPro" id="IPR003598">
    <property type="entry name" value="Ig_sub2"/>
</dbReference>
<evidence type="ECO:0000256" key="6">
    <source>
        <dbReference type="ARBA" id="ARBA00022989"/>
    </source>
</evidence>
<keyword evidence="8" id="KW-1015">Disulfide bond</keyword>
<evidence type="ECO:0000256" key="5">
    <source>
        <dbReference type="ARBA" id="ARBA00022737"/>
    </source>
</evidence>
<dbReference type="Pfam" id="PF00047">
    <property type="entry name" value="ig"/>
    <property type="match status" value="3"/>
</dbReference>
<dbReference type="InterPro" id="IPR036179">
    <property type="entry name" value="Ig-like_dom_sf"/>
</dbReference>
<dbReference type="FunFam" id="2.60.40.10:FF:000049">
    <property type="entry name" value="Leukocyte immunoglobulin-like receptor subfamily B member 1"/>
    <property type="match status" value="25"/>
</dbReference>
<protein>
    <recommendedName>
        <fullName evidence="12">Ig-like domain-containing protein</fullName>
    </recommendedName>
</protein>
<dbReference type="SUPFAM" id="SSF48726">
    <property type="entry name" value="Immunoglobulin"/>
    <property type="match status" value="30"/>
</dbReference>
<accession>A0AA40HFH9</accession>
<dbReference type="EMBL" id="JAULJE010000021">
    <property type="protein sequence ID" value="KAK1329721.1"/>
    <property type="molecule type" value="Genomic_DNA"/>
</dbReference>
<feature type="domain" description="Ig-like" evidence="12">
    <location>
        <begin position="2603"/>
        <end position="2674"/>
    </location>
</feature>
<dbReference type="GO" id="GO:0002764">
    <property type="term" value="P:immune response-regulating signaling pathway"/>
    <property type="evidence" value="ECO:0007669"/>
    <property type="project" value="TreeGrafter"/>
</dbReference>
<feature type="domain" description="Ig-like" evidence="12">
    <location>
        <begin position="1766"/>
        <end position="1849"/>
    </location>
</feature>
<feature type="domain" description="Ig-like" evidence="12">
    <location>
        <begin position="359"/>
        <end position="448"/>
    </location>
</feature>
<keyword evidence="2" id="KW-1003">Cell membrane</keyword>
<dbReference type="PANTHER" id="PTHR11738">
    <property type="entry name" value="MHC CLASS I NK CELL RECEPTOR"/>
    <property type="match status" value="1"/>
</dbReference>
<dbReference type="PANTHER" id="PTHR11738:SF179">
    <property type="entry name" value="LEUKOCYTE IMMUNOGLOBULIN-LIKE RECEPTOR SUBFAMILY A MEMBER 5"/>
    <property type="match status" value="1"/>
</dbReference>
<comment type="caution">
    <text evidence="13">The sequence shown here is derived from an EMBL/GenBank/DDBJ whole genome shotgun (WGS) entry which is preliminary data.</text>
</comment>
<evidence type="ECO:0000256" key="1">
    <source>
        <dbReference type="ARBA" id="ARBA00004162"/>
    </source>
</evidence>
<dbReference type="InterPro" id="IPR050412">
    <property type="entry name" value="Ig-like_Receptors_ImmuneReg"/>
</dbReference>
<reference evidence="13" key="1">
    <citation type="submission" date="2023-06" db="EMBL/GenBank/DDBJ databases">
        <title>Reference genome for the Northern bat (Eptesicus nilssonii), a most northern bat species.</title>
        <authorList>
            <person name="Laine V.N."/>
            <person name="Pulliainen A.T."/>
            <person name="Lilley T.M."/>
        </authorList>
    </citation>
    <scope>NUCLEOTIDE SEQUENCE</scope>
    <source>
        <strain evidence="13">BLF_Eptnil</strain>
        <tissue evidence="13">Kidney</tissue>
    </source>
</reference>
<evidence type="ECO:0000256" key="11">
    <source>
        <dbReference type="SAM" id="MobiDB-lite"/>
    </source>
</evidence>
<evidence type="ECO:0000256" key="2">
    <source>
        <dbReference type="ARBA" id="ARBA00022475"/>
    </source>
</evidence>
<keyword evidence="4" id="KW-0732">Signal</keyword>
<evidence type="ECO:0000256" key="9">
    <source>
        <dbReference type="ARBA" id="ARBA00023180"/>
    </source>
</evidence>
<dbReference type="InterPro" id="IPR003599">
    <property type="entry name" value="Ig_sub"/>
</dbReference>
<evidence type="ECO:0000313" key="14">
    <source>
        <dbReference type="Proteomes" id="UP001177744"/>
    </source>
</evidence>
<evidence type="ECO:0000256" key="4">
    <source>
        <dbReference type="ARBA" id="ARBA00022729"/>
    </source>
</evidence>
<dbReference type="Gene3D" id="2.60.40.10">
    <property type="entry name" value="Immunoglobulins"/>
    <property type="match status" value="31"/>
</dbReference>
<feature type="region of interest" description="Disordered" evidence="11">
    <location>
        <begin position="2131"/>
        <end position="2162"/>
    </location>
</feature>
<dbReference type="SMART" id="SM00408">
    <property type="entry name" value="IGc2"/>
    <property type="match status" value="16"/>
</dbReference>
<comment type="subcellular location">
    <subcellularLocation>
        <location evidence="1">Cell membrane</location>
        <topology evidence="1">Single-pass membrane protein</topology>
    </subcellularLocation>
</comment>
<dbReference type="InterPro" id="IPR007110">
    <property type="entry name" value="Ig-like_dom"/>
</dbReference>
<feature type="domain" description="Ig-like" evidence="12">
    <location>
        <begin position="1021"/>
        <end position="1104"/>
    </location>
</feature>
<keyword evidence="6" id="KW-1133">Transmembrane helix</keyword>
<feature type="region of interest" description="Disordered" evidence="11">
    <location>
        <begin position="2526"/>
        <end position="2554"/>
    </location>
</feature>
<dbReference type="GO" id="GO:0032396">
    <property type="term" value="F:inhibitory MHC class I receptor activity"/>
    <property type="evidence" value="ECO:0007669"/>
    <property type="project" value="TreeGrafter"/>
</dbReference>
<keyword evidence="3" id="KW-0812">Transmembrane</keyword>
<evidence type="ECO:0000259" key="12">
    <source>
        <dbReference type="PROSITE" id="PS50835"/>
    </source>
</evidence>
<evidence type="ECO:0000256" key="10">
    <source>
        <dbReference type="ARBA" id="ARBA00023319"/>
    </source>
</evidence>
<dbReference type="PROSITE" id="PS50835">
    <property type="entry name" value="IG_LIKE"/>
    <property type="match status" value="10"/>
</dbReference>
<feature type="domain" description="Ig-like" evidence="12">
    <location>
        <begin position="2219"/>
        <end position="2306"/>
    </location>
</feature>
<dbReference type="GO" id="GO:0005886">
    <property type="term" value="C:plasma membrane"/>
    <property type="evidence" value="ECO:0007669"/>
    <property type="project" value="UniProtKB-SubCell"/>
</dbReference>
<organism evidence="13 14">
    <name type="scientific">Cnephaeus nilssonii</name>
    <name type="common">Northern bat</name>
    <name type="synonym">Eptesicus nilssonii</name>
    <dbReference type="NCBI Taxonomy" id="3371016"/>
    <lineage>
        <taxon>Eukaryota</taxon>
        <taxon>Metazoa</taxon>
        <taxon>Chordata</taxon>
        <taxon>Craniata</taxon>
        <taxon>Vertebrata</taxon>
        <taxon>Euteleostomi</taxon>
        <taxon>Mammalia</taxon>
        <taxon>Eutheria</taxon>
        <taxon>Laurasiatheria</taxon>
        <taxon>Chiroptera</taxon>
        <taxon>Yangochiroptera</taxon>
        <taxon>Vespertilionidae</taxon>
        <taxon>Cnephaeus</taxon>
    </lineage>
</organism>